<feature type="region of interest" description="Disordered" evidence="1">
    <location>
        <begin position="53"/>
        <end position="168"/>
    </location>
</feature>
<accession>A0A0A9D883</accession>
<protein>
    <submittedName>
        <fullName evidence="2">Uncharacterized protein</fullName>
    </submittedName>
</protein>
<feature type="compositionally biased region" description="Gly residues" evidence="1">
    <location>
        <begin position="304"/>
        <end position="318"/>
    </location>
</feature>
<feature type="compositionally biased region" description="Low complexity" evidence="1">
    <location>
        <begin position="240"/>
        <end position="251"/>
    </location>
</feature>
<organism evidence="2">
    <name type="scientific">Arundo donax</name>
    <name type="common">Giant reed</name>
    <name type="synonym">Donax arundinaceus</name>
    <dbReference type="NCBI Taxonomy" id="35708"/>
    <lineage>
        <taxon>Eukaryota</taxon>
        <taxon>Viridiplantae</taxon>
        <taxon>Streptophyta</taxon>
        <taxon>Embryophyta</taxon>
        <taxon>Tracheophyta</taxon>
        <taxon>Spermatophyta</taxon>
        <taxon>Magnoliopsida</taxon>
        <taxon>Liliopsida</taxon>
        <taxon>Poales</taxon>
        <taxon>Poaceae</taxon>
        <taxon>PACMAD clade</taxon>
        <taxon>Arundinoideae</taxon>
        <taxon>Arundineae</taxon>
        <taxon>Arundo</taxon>
    </lineage>
</organism>
<feature type="compositionally biased region" description="Low complexity" evidence="1">
    <location>
        <begin position="209"/>
        <end position="224"/>
    </location>
</feature>
<evidence type="ECO:0000256" key="1">
    <source>
        <dbReference type="SAM" id="MobiDB-lite"/>
    </source>
</evidence>
<feature type="compositionally biased region" description="Low complexity" evidence="1">
    <location>
        <begin position="157"/>
        <end position="166"/>
    </location>
</feature>
<dbReference type="AlphaFoldDB" id="A0A0A9D883"/>
<proteinExistence type="predicted"/>
<feature type="compositionally biased region" description="Low complexity" evidence="1">
    <location>
        <begin position="134"/>
        <end position="144"/>
    </location>
</feature>
<dbReference type="EMBL" id="GBRH01213091">
    <property type="protein sequence ID" value="JAD84804.1"/>
    <property type="molecule type" value="Transcribed_RNA"/>
</dbReference>
<feature type="region of interest" description="Disordered" evidence="1">
    <location>
        <begin position="194"/>
        <end position="329"/>
    </location>
</feature>
<evidence type="ECO:0000313" key="2">
    <source>
        <dbReference type="EMBL" id="JAD84804.1"/>
    </source>
</evidence>
<name>A0A0A9D883_ARUDO</name>
<sequence>MAASPFLSLLPRHLLPLRAALAPPPGLLPARRRYSCLYLLGLHPHRRFVTASSACEPPHGRQEPRKSGACGPREGEAAAAERDGEKAAGAEDKGAGSPAAASQPLRATEARRRKRLASGPNGRPGAPVEGPGGKVHAAAAAQAKAKGKGAGGRGGKPRPSGGDSPGLLPARRRYICLYLGLQLHRRFAFATASSACEPPQRDRQAPSTAGACAPSEGEAAAAAERGGEKAAGAEDKGPGSPAAASQPLRAAAARRRRRRPASGPNGRPGAPVEDGGGKVHAAAAAQAKAKGKGAGGRGRKPWRRGGGAKEGPGGGGGIIHAAPSSSSSSSLAVLVVVVVVAGRRGN</sequence>
<feature type="compositionally biased region" description="Basic and acidic residues" evidence="1">
    <location>
        <begin position="225"/>
        <end position="237"/>
    </location>
</feature>
<feature type="compositionally biased region" description="Basic and acidic residues" evidence="1">
    <location>
        <begin position="73"/>
        <end position="94"/>
    </location>
</feature>
<feature type="compositionally biased region" description="Low complexity" evidence="1">
    <location>
        <begin position="261"/>
        <end position="271"/>
    </location>
</feature>
<reference evidence="2" key="2">
    <citation type="journal article" date="2015" name="Data Brief">
        <title>Shoot transcriptome of the giant reed, Arundo donax.</title>
        <authorList>
            <person name="Barrero R.A."/>
            <person name="Guerrero F.D."/>
            <person name="Moolhuijzen P."/>
            <person name="Goolsby J.A."/>
            <person name="Tidwell J."/>
            <person name="Bellgard S.E."/>
            <person name="Bellgard M.I."/>
        </authorList>
    </citation>
    <scope>NUCLEOTIDE SEQUENCE</scope>
    <source>
        <tissue evidence="2">Shoot tissue taken approximately 20 cm above the soil surface</tissue>
    </source>
</reference>
<feature type="compositionally biased region" description="Low complexity" evidence="1">
    <location>
        <begin position="319"/>
        <end position="329"/>
    </location>
</feature>
<reference evidence="2" key="1">
    <citation type="submission" date="2014-09" db="EMBL/GenBank/DDBJ databases">
        <authorList>
            <person name="Magalhaes I.L.F."/>
            <person name="Oliveira U."/>
            <person name="Santos F.R."/>
            <person name="Vidigal T.H.D.A."/>
            <person name="Brescovit A.D."/>
            <person name="Santos A.J."/>
        </authorList>
    </citation>
    <scope>NUCLEOTIDE SEQUENCE</scope>
    <source>
        <tissue evidence="2">Shoot tissue taken approximately 20 cm above the soil surface</tissue>
    </source>
</reference>
<feature type="compositionally biased region" description="Low complexity" evidence="1">
    <location>
        <begin position="279"/>
        <end position="288"/>
    </location>
</feature>